<keyword evidence="2" id="KW-1185">Reference proteome</keyword>
<gene>
    <name evidence="1" type="ordered locus">Ferp_0427</name>
</gene>
<name>D3S2X0_FERPA</name>
<protein>
    <submittedName>
        <fullName evidence="1">Uncharacterized protein</fullName>
    </submittedName>
</protein>
<reference evidence="1 2" key="2">
    <citation type="journal article" date="2011" name="Stand. Genomic Sci.">
        <title>Complete genome sequence of Ferroglobus placidus AEDII12DO.</title>
        <authorList>
            <person name="Anderson I."/>
            <person name="Risso C."/>
            <person name="Holmes D."/>
            <person name="Lucas S."/>
            <person name="Copeland A."/>
            <person name="Lapidus A."/>
            <person name="Cheng J.F."/>
            <person name="Bruce D."/>
            <person name="Goodwin L."/>
            <person name="Pitluck S."/>
            <person name="Saunders E."/>
            <person name="Brettin T."/>
            <person name="Detter J.C."/>
            <person name="Han C."/>
            <person name="Tapia R."/>
            <person name="Larimer F."/>
            <person name="Land M."/>
            <person name="Hauser L."/>
            <person name="Woyke T."/>
            <person name="Lovley D."/>
            <person name="Kyrpides N."/>
            <person name="Ivanova N."/>
        </authorList>
    </citation>
    <scope>NUCLEOTIDE SEQUENCE [LARGE SCALE GENOMIC DNA]</scope>
    <source>
        <strain evidence="2">DSM 10642 / AEDII12DO</strain>
    </source>
</reference>
<dbReference type="RefSeq" id="WP_012964950.1">
    <property type="nucleotide sequence ID" value="NC_013849.1"/>
</dbReference>
<proteinExistence type="predicted"/>
<dbReference type="STRING" id="589924.Ferp_0427"/>
<dbReference type="KEGG" id="fpl:Ferp_0427"/>
<reference evidence="2" key="1">
    <citation type="submission" date="2010-02" db="EMBL/GenBank/DDBJ databases">
        <title>Complete sequence of Ferroglobus placidus DSM 10642.</title>
        <authorList>
            <consortium name="US DOE Joint Genome Institute"/>
            <person name="Lucas S."/>
            <person name="Copeland A."/>
            <person name="Lapidus A."/>
            <person name="Cheng J.-F."/>
            <person name="Bruce D."/>
            <person name="Goodwin L."/>
            <person name="Pitluck S."/>
            <person name="Saunders E."/>
            <person name="Brettin T."/>
            <person name="Detter J.C."/>
            <person name="Han C."/>
            <person name="Tapia R."/>
            <person name="Larimer F."/>
            <person name="Land M."/>
            <person name="Hauser L."/>
            <person name="Kyrpides N."/>
            <person name="Ivanova N."/>
            <person name="Holmes D."/>
            <person name="Lovley D."/>
            <person name="Kyrpides N."/>
            <person name="Anderson I.J."/>
            <person name="Woyke T."/>
        </authorList>
    </citation>
    <scope>NUCLEOTIDE SEQUENCE [LARGE SCALE GENOMIC DNA]</scope>
    <source>
        <strain evidence="2">DSM 10642 / AEDII12DO</strain>
    </source>
</reference>
<dbReference type="GeneID" id="8777925"/>
<dbReference type="AlphaFoldDB" id="D3S2X0"/>
<accession>D3S2X0</accession>
<evidence type="ECO:0000313" key="1">
    <source>
        <dbReference type="EMBL" id="ADC64603.1"/>
    </source>
</evidence>
<dbReference type="EMBL" id="CP001899">
    <property type="protein sequence ID" value="ADC64603.1"/>
    <property type="molecule type" value="Genomic_DNA"/>
</dbReference>
<organism evidence="1 2">
    <name type="scientific">Ferroglobus placidus (strain DSM 10642 / AEDII12DO)</name>
    <dbReference type="NCBI Taxonomy" id="589924"/>
    <lineage>
        <taxon>Archaea</taxon>
        <taxon>Methanobacteriati</taxon>
        <taxon>Methanobacteriota</taxon>
        <taxon>Archaeoglobi</taxon>
        <taxon>Archaeoglobales</taxon>
        <taxon>Archaeoglobaceae</taxon>
        <taxon>Ferroglobus</taxon>
    </lineage>
</organism>
<evidence type="ECO:0000313" key="2">
    <source>
        <dbReference type="Proteomes" id="UP000002613"/>
    </source>
</evidence>
<dbReference type="HOGENOM" id="CLU_2730169_0_0_2"/>
<sequence length="71" mass="8463">MPGIFRKCPFCGEDAILSNIEPDFSKGVFRRIFRCRNGHKFEEKSSFDEERKWVKDVFSELAEEFIKRAKE</sequence>
<dbReference type="PaxDb" id="589924-Ferp_0427"/>
<dbReference type="Proteomes" id="UP000002613">
    <property type="component" value="Chromosome"/>
</dbReference>